<evidence type="ECO:0000313" key="3">
    <source>
        <dbReference type="Proteomes" id="UP000813427"/>
    </source>
</evidence>
<evidence type="ECO:0000313" key="2">
    <source>
        <dbReference type="EMBL" id="KAH7251539.1"/>
    </source>
</evidence>
<sequence length="271" mass="31323">MNNQQQIDANRIANWVQDQGITYAGHPQNCLGMQSGLPRDAGNENQHTPNHPPGPDQRHGIGDHPGPITNPNPFQIITSREFITTAFPLLKYRKFRVNKIISSAEWVSANRDLVHEMSQHDREDVDLQAIIEHRISPDLWPIIPLDIRPLAYEWLTASQRATLGMPLPEFQTDMTIVEEHIITPHPEEVCLRALEREISNLPKVYAHSAALMKFELNHMFTRHLDWIRRHKKAQRWLNQQIHQAHQSTLAMWINSWTSRDDGMRPPSPLTD</sequence>
<dbReference type="EMBL" id="JAGPXF010000003">
    <property type="protein sequence ID" value="KAH7251539.1"/>
    <property type="molecule type" value="Genomic_DNA"/>
</dbReference>
<feature type="region of interest" description="Disordered" evidence="1">
    <location>
        <begin position="27"/>
        <end position="73"/>
    </location>
</feature>
<protein>
    <submittedName>
        <fullName evidence="2">Uncharacterized protein</fullName>
    </submittedName>
</protein>
<evidence type="ECO:0000256" key="1">
    <source>
        <dbReference type="SAM" id="MobiDB-lite"/>
    </source>
</evidence>
<organism evidence="2 3">
    <name type="scientific">Fusarium tricinctum</name>
    <dbReference type="NCBI Taxonomy" id="61284"/>
    <lineage>
        <taxon>Eukaryota</taxon>
        <taxon>Fungi</taxon>
        <taxon>Dikarya</taxon>
        <taxon>Ascomycota</taxon>
        <taxon>Pezizomycotina</taxon>
        <taxon>Sordariomycetes</taxon>
        <taxon>Hypocreomycetidae</taxon>
        <taxon>Hypocreales</taxon>
        <taxon>Nectriaceae</taxon>
        <taxon>Fusarium</taxon>
        <taxon>Fusarium tricinctum species complex</taxon>
    </lineage>
</organism>
<proteinExistence type="predicted"/>
<accession>A0A8K0S444</accession>
<gene>
    <name evidence="2" type="ORF">BKA59DRAFT_524891</name>
</gene>
<name>A0A8K0S444_9HYPO</name>
<dbReference type="AlphaFoldDB" id="A0A8K0S444"/>
<dbReference type="Proteomes" id="UP000813427">
    <property type="component" value="Unassembled WGS sequence"/>
</dbReference>
<keyword evidence="3" id="KW-1185">Reference proteome</keyword>
<comment type="caution">
    <text evidence="2">The sequence shown here is derived from an EMBL/GenBank/DDBJ whole genome shotgun (WGS) entry which is preliminary data.</text>
</comment>
<reference evidence="2" key="1">
    <citation type="journal article" date="2021" name="Nat. Commun.">
        <title>Genetic determinants of endophytism in the Arabidopsis root mycobiome.</title>
        <authorList>
            <person name="Mesny F."/>
            <person name="Miyauchi S."/>
            <person name="Thiergart T."/>
            <person name="Pickel B."/>
            <person name="Atanasova L."/>
            <person name="Karlsson M."/>
            <person name="Huettel B."/>
            <person name="Barry K.W."/>
            <person name="Haridas S."/>
            <person name="Chen C."/>
            <person name="Bauer D."/>
            <person name="Andreopoulos W."/>
            <person name="Pangilinan J."/>
            <person name="LaButti K."/>
            <person name="Riley R."/>
            <person name="Lipzen A."/>
            <person name="Clum A."/>
            <person name="Drula E."/>
            <person name="Henrissat B."/>
            <person name="Kohler A."/>
            <person name="Grigoriev I.V."/>
            <person name="Martin F.M."/>
            <person name="Hacquard S."/>
        </authorList>
    </citation>
    <scope>NUCLEOTIDE SEQUENCE</scope>
    <source>
        <strain evidence="2">MPI-SDFR-AT-0068</strain>
    </source>
</reference>